<dbReference type="CDD" id="cd00118">
    <property type="entry name" value="LysM"/>
    <property type="match status" value="1"/>
</dbReference>
<evidence type="ECO:0000256" key="1">
    <source>
        <dbReference type="ARBA" id="ARBA00044955"/>
    </source>
</evidence>
<dbReference type="EMBL" id="CP031389">
    <property type="protein sequence ID" value="QPH09954.1"/>
    <property type="molecule type" value="Genomic_DNA"/>
</dbReference>
<gene>
    <name evidence="3" type="ORF">C2857_001042</name>
</gene>
<dbReference type="Proteomes" id="UP000594364">
    <property type="component" value="Chromosome 5"/>
</dbReference>
<dbReference type="PANTHER" id="PTHR20932:SF8">
    <property type="entry name" value="LD22649P"/>
    <property type="match status" value="1"/>
</dbReference>
<dbReference type="OrthoDB" id="2192830at2759"/>
<dbReference type="InterPro" id="IPR036779">
    <property type="entry name" value="LysM_dom_sf"/>
</dbReference>
<reference evidence="3 4" key="1">
    <citation type="journal article" date="2018" name="PLoS Genet.">
        <title>Repeat elements organise 3D genome structure and mediate transcription in the filamentous fungus Epichloe festucae.</title>
        <authorList>
            <person name="Winter D.J."/>
            <person name="Ganley A.R.D."/>
            <person name="Young C.A."/>
            <person name="Liachko I."/>
            <person name="Schardl C.L."/>
            <person name="Dupont P.Y."/>
            <person name="Berry D."/>
            <person name="Ram A."/>
            <person name="Scott B."/>
            <person name="Cox M.P."/>
        </authorList>
    </citation>
    <scope>NUCLEOTIDE SEQUENCE [LARGE SCALE GENOMIC DNA]</scope>
    <source>
        <strain evidence="3 4">Fl1</strain>
    </source>
</reference>
<evidence type="ECO:0000256" key="2">
    <source>
        <dbReference type="SAM" id="MobiDB-lite"/>
    </source>
</evidence>
<feature type="compositionally biased region" description="Polar residues" evidence="2">
    <location>
        <begin position="405"/>
        <end position="423"/>
    </location>
</feature>
<feature type="compositionally biased region" description="Polar residues" evidence="2">
    <location>
        <begin position="41"/>
        <end position="60"/>
    </location>
</feature>
<evidence type="ECO:0008006" key="5">
    <source>
        <dbReference type="Google" id="ProtNLM"/>
    </source>
</evidence>
<feature type="region of interest" description="Disordered" evidence="2">
    <location>
        <begin position="1"/>
        <end position="92"/>
    </location>
</feature>
<feature type="region of interest" description="Disordered" evidence="2">
    <location>
        <begin position="371"/>
        <end position="452"/>
    </location>
</feature>
<feature type="region of interest" description="Disordered" evidence="2">
    <location>
        <begin position="274"/>
        <end position="309"/>
    </location>
</feature>
<evidence type="ECO:0000313" key="4">
    <source>
        <dbReference type="Proteomes" id="UP000594364"/>
    </source>
</evidence>
<proteinExistence type="inferred from homology"/>
<organism evidence="3 4">
    <name type="scientific">Epichloe festucae (strain Fl1)</name>
    <dbReference type="NCBI Taxonomy" id="877507"/>
    <lineage>
        <taxon>Eukaryota</taxon>
        <taxon>Fungi</taxon>
        <taxon>Dikarya</taxon>
        <taxon>Ascomycota</taxon>
        <taxon>Pezizomycotina</taxon>
        <taxon>Sordariomycetes</taxon>
        <taxon>Hypocreomycetidae</taxon>
        <taxon>Hypocreales</taxon>
        <taxon>Clavicipitaceae</taxon>
        <taxon>Epichloe</taxon>
    </lineage>
</organism>
<keyword evidence="4" id="KW-1185">Reference proteome</keyword>
<protein>
    <recommendedName>
        <fullName evidence="5">LysM domain-containing protein</fullName>
    </recommendedName>
</protein>
<accession>A0A7U3PZR5</accession>
<dbReference type="Gene3D" id="3.10.350.10">
    <property type="entry name" value="LysM domain"/>
    <property type="match status" value="1"/>
</dbReference>
<sequence>MIDRSDSVKAPTSISTSAVSASSQPVGSSIIRPRNRRLDNAVQSDGITTNTHSTRSSVSLCPSRDVMRSSTDVAGSSERSRPGGTRPENAAGGHELARFLGDSWARSWTSVQAFASNIMPNGNKPSDGLRPPQGRLHLRSNSRLDTWGPVPPSRLPSTHDNAAGSLARREAALKVAKTASVLESYEGVNGGLDISGKHKRRKSDELVSHDLQTAEQLVYVHEVQPNDTYAGIVLRYKCREDVFRKANRLWSRDSIQTRKLLILPVDACEIRGRPCGSPSRDQGYETDHLASTPSAIGGAPPTNETPSDSFFAELHSSASNASTHCEQDAEDDRPWTHVRWVQIETFEKPVQIARVARQSLGYFPPRRKRSVRTISPLSTPRQSSDLFNLPPSSNERPSHHRIDSSSDQPPVSGTPVSSCSRAGSETADTRPTWMRRPGGVGSMNSNVRAPGPDKDYLNIWAKKHLPGLNIDELPSMSVMGSESAHFGFGHASPSIVESPFEEGRDISSTSRQGNGLDRAAAVVEHWLRGALAKRPSTPLLGNRSRPTGSSSYQAVTDLIELMDATGEEDKPANLLTPSRPVATARKDNIVSLRGKPSMAVGNTDTQKKDD</sequence>
<feature type="compositionally biased region" description="Low complexity" evidence="2">
    <location>
        <begin position="12"/>
        <end position="23"/>
    </location>
</feature>
<feature type="region of interest" description="Disordered" evidence="2">
    <location>
        <begin position="563"/>
        <end position="610"/>
    </location>
</feature>
<comment type="similarity">
    <text evidence="1">Belongs to the secreted LysM effector family.</text>
</comment>
<dbReference type="PANTHER" id="PTHR20932">
    <property type="entry name" value="LYSM AND PUTATIVE PEPTIDOGLYCAN-BINDING DOMAIN-CONTAINING PROTEIN"/>
    <property type="match status" value="1"/>
</dbReference>
<evidence type="ECO:0000313" key="3">
    <source>
        <dbReference type="EMBL" id="QPH09954.1"/>
    </source>
</evidence>
<dbReference type="AlphaFoldDB" id="A0A7U3PZR5"/>
<name>A0A7U3PZR5_EPIFF</name>
<dbReference type="InterPro" id="IPR045030">
    <property type="entry name" value="LYSM1-4"/>
</dbReference>
<dbReference type="InterPro" id="IPR018392">
    <property type="entry name" value="LysM"/>
</dbReference>
<feature type="compositionally biased region" description="Polar residues" evidence="2">
    <location>
        <begin position="372"/>
        <end position="395"/>
    </location>
</feature>